<dbReference type="SUPFAM" id="SSF51713">
    <property type="entry name" value="tRNA-guanine transglycosylase"/>
    <property type="match status" value="2"/>
</dbReference>
<feature type="compositionally biased region" description="Basic and acidic residues" evidence="6">
    <location>
        <begin position="57"/>
        <end position="70"/>
    </location>
</feature>
<feature type="binding site" evidence="5">
    <location>
        <position position="506"/>
    </location>
    <ligand>
        <name>Zn(2+)</name>
        <dbReference type="ChEBI" id="CHEBI:29105"/>
    </ligand>
</feature>
<sequence length="641" mass="71227">MPPLTFSIIRQSTQRTAARRGTLVMTQATSANAHANTNVNINANAATPATTTSESANENRNRNGHDKQLTKRVIETPGCFMHTIKGTVPHLTPDTLRLQGFGGVHVSIEQLLQDHQPGGFDKWPFTLSKFLNLQDMILLCDLRDPSRFVKVPVNSGRHVSIKTHKGIRQLTLEEYLKIIRAYQPDIVSTFADQVTDGVEESTVAATWTTRSGSGSVSDSESEAQGSSPSSGPGLKRVQRSVDRSLKWLDQILLDRQGGDALAQDRALEEAKRRKMKQSSQSAEARKSASLAQDSQQLDLTTGKTTSTTRKSWTGVGVFAHVLGAHVEQERVRSAQETARREAVDGFIVDANPLQGASKETILSLLKVSIEHLPVEKPRMVYGLQTPEDVLRSIALGVDLFDTSYPFHLTEDGKASLYSFGSHKTAASNTGTSFITMSDNNSILGGTTVAPKNRWINLWDDEHADKFIPILEGCECYACKGGRHTRAYINHLLKAHEMLATVLLMSHNMYQYSTFFSNVRQSIQDGTFEQHSAEFTEQFGTEPERTGEIHAAQAIVEAALSKRNRLDGGSNGNNSSSHSEGEEGARSKEEKAEARRKVKEQERRERKERNRMEGLQRKKERQQQQQQMMAKDELEVTMPRES</sequence>
<evidence type="ECO:0000256" key="5">
    <source>
        <dbReference type="HAMAP-Rule" id="MF_03043"/>
    </source>
</evidence>
<comment type="function">
    <text evidence="5">Non-catalytic subunit of the queuine tRNA-ribosyltransferase (TGT) that catalyzes the base-exchange of a guanine (G) residue with queuine (Q) at position 34 (anticodon wobble position) in tRNAs with GU(N) anticodons (tRNA-Asp, -Asn, -His and -Tyr), resulting in the hypermodified nucleoside queuosine (7-(((4,5-cis-dihydroxy-2-cyclopenten-1-yl)amino)methyl)-7-deazaguanosine).</text>
</comment>
<dbReference type="InterPro" id="IPR028592">
    <property type="entry name" value="QTRTD1"/>
</dbReference>
<comment type="subcellular location">
    <subcellularLocation>
        <location evidence="5">Cytoplasm</location>
    </subcellularLocation>
</comment>
<dbReference type="InterPro" id="IPR036511">
    <property type="entry name" value="TGT-like_sf"/>
</dbReference>
<feature type="region of interest" description="Disordered" evidence="6">
    <location>
        <begin position="49"/>
        <end position="70"/>
    </location>
</feature>
<keyword evidence="2 5" id="KW-0819">tRNA processing</keyword>
<evidence type="ECO:0000256" key="3">
    <source>
        <dbReference type="ARBA" id="ARBA00022723"/>
    </source>
</evidence>
<feature type="compositionally biased region" description="Basic and acidic residues" evidence="6">
    <location>
        <begin position="629"/>
        <end position="641"/>
    </location>
</feature>
<feature type="region of interest" description="Disordered" evidence="6">
    <location>
        <begin position="205"/>
        <end position="238"/>
    </location>
</feature>
<comment type="cofactor">
    <cofactor evidence="5">
        <name>Zn(2+)</name>
        <dbReference type="ChEBI" id="CHEBI:29105"/>
    </cofactor>
    <text evidence="5">Binds 1 zinc ion per subunit.</text>
</comment>
<dbReference type="PANTHER" id="PTHR46064:SF1">
    <property type="entry name" value="QUEUINE TRNA-RIBOSYLTRANSFERASE ACCESSORY SUBUNIT 2"/>
    <property type="match status" value="1"/>
</dbReference>
<accession>A0AAD4DK09</accession>
<dbReference type="InterPro" id="IPR002616">
    <property type="entry name" value="tRNA_ribo_trans-like"/>
</dbReference>
<dbReference type="GO" id="GO:0046872">
    <property type="term" value="F:metal ion binding"/>
    <property type="evidence" value="ECO:0007669"/>
    <property type="project" value="UniProtKB-KW"/>
</dbReference>
<dbReference type="NCBIfam" id="TIGR00449">
    <property type="entry name" value="tgt_general"/>
    <property type="match status" value="1"/>
</dbReference>
<keyword evidence="1 5" id="KW-0963">Cytoplasm</keyword>
<dbReference type="PANTHER" id="PTHR46064">
    <property type="entry name" value="QUEUINE TRNA-RIBOSYLTRANSFERASE ACCESSORY SUBUNIT 2"/>
    <property type="match status" value="1"/>
</dbReference>
<gene>
    <name evidence="8" type="primary">QTRTD1_2</name>
    <name evidence="8" type="ORF">BGZ95_011085</name>
</gene>
<feature type="binding site" evidence="5">
    <location>
        <position position="473"/>
    </location>
    <ligand>
        <name>Zn(2+)</name>
        <dbReference type="ChEBI" id="CHEBI:29105"/>
    </ligand>
</feature>
<keyword evidence="3 5" id="KW-0479">Metal-binding</keyword>
<feature type="binding site" evidence="5">
    <location>
        <position position="475"/>
    </location>
    <ligand>
        <name>Zn(2+)</name>
        <dbReference type="ChEBI" id="CHEBI:29105"/>
    </ligand>
</feature>
<evidence type="ECO:0000256" key="1">
    <source>
        <dbReference type="ARBA" id="ARBA00022490"/>
    </source>
</evidence>
<feature type="binding site" evidence="5">
    <location>
        <position position="478"/>
    </location>
    <ligand>
        <name>Zn(2+)</name>
        <dbReference type="ChEBI" id="CHEBI:29105"/>
    </ligand>
</feature>
<dbReference type="Pfam" id="PF01702">
    <property type="entry name" value="TGT"/>
    <property type="match status" value="2"/>
</dbReference>
<dbReference type="GO" id="GO:0008479">
    <property type="term" value="F:tRNA-guanosine(34) queuine transglycosylase activity"/>
    <property type="evidence" value="ECO:0007669"/>
    <property type="project" value="UniProtKB-UniRule"/>
</dbReference>
<evidence type="ECO:0000256" key="2">
    <source>
        <dbReference type="ARBA" id="ARBA00022694"/>
    </source>
</evidence>
<dbReference type="AlphaFoldDB" id="A0AAD4DK09"/>
<comment type="subunit">
    <text evidence="5">Heterodimer of a catalytic subunit and an accessory subunit.</text>
</comment>
<dbReference type="HAMAP" id="MF_03043">
    <property type="entry name" value="QTRT2"/>
    <property type="match status" value="1"/>
</dbReference>
<protein>
    <recommendedName>
        <fullName evidence="5">Queuine tRNA-ribosyltransferase accessory subunit 2</fullName>
    </recommendedName>
    <alternativeName>
        <fullName evidence="5">Queuine tRNA-ribosyltransferase domain-containing protein 1</fullName>
    </alternativeName>
</protein>
<comment type="similarity">
    <text evidence="5">Belongs to the queuine tRNA-ribosyltransferase family. QTRT2 subfamily.</text>
</comment>
<dbReference type="EMBL" id="JAAAIL010000080">
    <property type="protein sequence ID" value="KAG0280159.1"/>
    <property type="molecule type" value="Genomic_DNA"/>
</dbReference>
<dbReference type="InterPro" id="IPR050852">
    <property type="entry name" value="Queuine_tRNA-ribosyltrfase"/>
</dbReference>
<evidence type="ECO:0000256" key="6">
    <source>
        <dbReference type="SAM" id="MobiDB-lite"/>
    </source>
</evidence>
<dbReference type="GO" id="GO:0006400">
    <property type="term" value="P:tRNA modification"/>
    <property type="evidence" value="ECO:0007669"/>
    <property type="project" value="InterPro"/>
</dbReference>
<feature type="compositionally biased region" description="Low complexity" evidence="6">
    <location>
        <begin position="211"/>
        <end position="233"/>
    </location>
</feature>
<keyword evidence="9" id="KW-1185">Reference proteome</keyword>
<organism evidence="8 9">
    <name type="scientific">Linnemannia exigua</name>
    <dbReference type="NCBI Taxonomy" id="604196"/>
    <lineage>
        <taxon>Eukaryota</taxon>
        <taxon>Fungi</taxon>
        <taxon>Fungi incertae sedis</taxon>
        <taxon>Mucoromycota</taxon>
        <taxon>Mortierellomycotina</taxon>
        <taxon>Mortierellomycetes</taxon>
        <taxon>Mortierellales</taxon>
        <taxon>Mortierellaceae</taxon>
        <taxon>Linnemannia</taxon>
    </lineage>
</organism>
<feature type="region of interest" description="Disordered" evidence="6">
    <location>
        <begin position="562"/>
        <end position="641"/>
    </location>
</feature>
<evidence type="ECO:0000313" key="8">
    <source>
        <dbReference type="EMBL" id="KAG0280159.1"/>
    </source>
</evidence>
<name>A0AAD4DK09_9FUNG</name>
<evidence type="ECO:0000313" key="9">
    <source>
        <dbReference type="Proteomes" id="UP001194580"/>
    </source>
</evidence>
<keyword evidence="4 5" id="KW-0862">Zinc</keyword>
<feature type="domain" description="tRNA-guanine(15) transglycosylase-like" evidence="7">
    <location>
        <begin position="69"/>
        <end position="204"/>
    </location>
</feature>
<comment type="caution">
    <text evidence="8">The sequence shown here is derived from an EMBL/GenBank/DDBJ whole genome shotgun (WGS) entry which is preliminary data.</text>
</comment>
<feature type="compositionally biased region" description="Basic and acidic residues" evidence="6">
    <location>
        <begin position="578"/>
        <end position="616"/>
    </location>
</feature>
<feature type="domain" description="tRNA-guanine(15) transglycosylase-like" evidence="7">
    <location>
        <begin position="313"/>
        <end position="538"/>
    </location>
</feature>
<feature type="compositionally biased region" description="Polar residues" evidence="6">
    <location>
        <begin position="289"/>
        <end position="299"/>
    </location>
</feature>
<dbReference type="Gene3D" id="3.20.20.105">
    <property type="entry name" value="Queuine tRNA-ribosyltransferase-like"/>
    <property type="match status" value="1"/>
</dbReference>
<proteinExistence type="inferred from homology"/>
<reference evidence="8" key="1">
    <citation type="journal article" date="2020" name="Fungal Divers.">
        <title>Resolving the Mortierellaceae phylogeny through synthesis of multi-gene phylogenetics and phylogenomics.</title>
        <authorList>
            <person name="Vandepol N."/>
            <person name="Liber J."/>
            <person name="Desiro A."/>
            <person name="Na H."/>
            <person name="Kennedy M."/>
            <person name="Barry K."/>
            <person name="Grigoriev I.V."/>
            <person name="Miller A.N."/>
            <person name="O'Donnell K."/>
            <person name="Stajich J.E."/>
            <person name="Bonito G."/>
        </authorList>
    </citation>
    <scope>NUCLEOTIDE SEQUENCE</scope>
    <source>
        <strain evidence="8">NRRL 28262</strain>
    </source>
</reference>
<feature type="region of interest" description="Disordered" evidence="6">
    <location>
        <begin position="264"/>
        <end position="308"/>
    </location>
</feature>
<evidence type="ECO:0000259" key="7">
    <source>
        <dbReference type="Pfam" id="PF01702"/>
    </source>
</evidence>
<dbReference type="Proteomes" id="UP001194580">
    <property type="component" value="Unassembled WGS sequence"/>
</dbReference>
<evidence type="ECO:0000256" key="4">
    <source>
        <dbReference type="ARBA" id="ARBA00022833"/>
    </source>
</evidence>
<dbReference type="GO" id="GO:0005737">
    <property type="term" value="C:cytoplasm"/>
    <property type="evidence" value="ECO:0007669"/>
    <property type="project" value="UniProtKB-SubCell"/>
</dbReference>